<keyword evidence="1" id="KW-1133">Transmembrane helix</keyword>
<evidence type="ECO:0000313" key="2">
    <source>
        <dbReference type="EMBL" id="SDJ58697.1"/>
    </source>
</evidence>
<keyword evidence="1" id="KW-0812">Transmembrane</keyword>
<dbReference type="RefSeq" id="WP_091594283.1">
    <property type="nucleotide sequence ID" value="NZ_CP183375.1"/>
</dbReference>
<feature type="transmembrane region" description="Helical" evidence="1">
    <location>
        <begin position="45"/>
        <end position="67"/>
    </location>
</feature>
<accession>A0A1G8UYN0</accession>
<evidence type="ECO:0000313" key="3">
    <source>
        <dbReference type="Proteomes" id="UP000198894"/>
    </source>
</evidence>
<gene>
    <name evidence="2" type="ORF">SAMN05428953_107138</name>
</gene>
<name>A0A1G8UYN0_9HYPH</name>
<keyword evidence="1" id="KW-0472">Membrane</keyword>
<dbReference type="EMBL" id="FNEE01000007">
    <property type="protein sequence ID" value="SDJ58697.1"/>
    <property type="molecule type" value="Genomic_DNA"/>
</dbReference>
<dbReference type="AlphaFoldDB" id="A0A1G8UYN0"/>
<proteinExistence type="predicted"/>
<evidence type="ECO:0000256" key="1">
    <source>
        <dbReference type="SAM" id="Phobius"/>
    </source>
</evidence>
<protein>
    <submittedName>
        <fullName evidence="2">Uncharacterized protein</fullName>
    </submittedName>
</protein>
<keyword evidence="3" id="KW-1185">Reference proteome</keyword>
<organism evidence="2 3">
    <name type="scientific">Mesorhizobium muleiense</name>
    <dbReference type="NCBI Taxonomy" id="1004279"/>
    <lineage>
        <taxon>Bacteria</taxon>
        <taxon>Pseudomonadati</taxon>
        <taxon>Pseudomonadota</taxon>
        <taxon>Alphaproteobacteria</taxon>
        <taxon>Hyphomicrobiales</taxon>
        <taxon>Phyllobacteriaceae</taxon>
        <taxon>Mesorhizobium</taxon>
    </lineage>
</organism>
<dbReference type="Proteomes" id="UP000198894">
    <property type="component" value="Unassembled WGS sequence"/>
</dbReference>
<feature type="transmembrane region" description="Helical" evidence="1">
    <location>
        <begin position="7"/>
        <end position="25"/>
    </location>
</feature>
<sequence length="80" mass="8876">MSKKERVALVTVIIEAALAGFWWYLASYGMANPDHVTADFQQVVGQTMGTTMGALLGIGVMLFFVAARNDRKTIENKMRH</sequence>
<reference evidence="3" key="1">
    <citation type="submission" date="2016-10" db="EMBL/GenBank/DDBJ databases">
        <authorList>
            <person name="Varghese N."/>
            <person name="Submissions S."/>
        </authorList>
    </citation>
    <scope>NUCLEOTIDE SEQUENCE [LARGE SCALE GENOMIC DNA]</scope>
    <source>
        <strain evidence="3">CGMCC 1.11022</strain>
    </source>
</reference>